<dbReference type="Proteomes" id="UP001190466">
    <property type="component" value="Chromosome"/>
</dbReference>
<evidence type="ECO:0000313" key="2">
    <source>
        <dbReference type="EMBL" id="CAJ1587002.1"/>
    </source>
</evidence>
<name>A0ABM9MJT2_9MYCO</name>
<evidence type="ECO:0000313" key="3">
    <source>
        <dbReference type="Proteomes" id="UP001190466"/>
    </source>
</evidence>
<keyword evidence="3" id="KW-1185">Reference proteome</keyword>
<proteinExistence type="predicted"/>
<feature type="transmembrane region" description="Helical" evidence="1">
    <location>
        <begin position="55"/>
        <end position="74"/>
    </location>
</feature>
<gene>
    <name evidence="2" type="ORF">MU0050_004562</name>
</gene>
<keyword evidence="1" id="KW-0812">Transmembrane</keyword>
<keyword evidence="1" id="KW-0472">Membrane</keyword>
<accession>A0ABM9MJT2</accession>
<keyword evidence="1" id="KW-1133">Transmembrane helix</keyword>
<dbReference type="EMBL" id="OY726395">
    <property type="protein sequence ID" value="CAJ1587002.1"/>
    <property type="molecule type" value="Genomic_DNA"/>
</dbReference>
<evidence type="ECO:0000256" key="1">
    <source>
        <dbReference type="SAM" id="Phobius"/>
    </source>
</evidence>
<feature type="transmembrane region" description="Helical" evidence="1">
    <location>
        <begin position="6"/>
        <end position="23"/>
    </location>
</feature>
<evidence type="ECO:0008006" key="4">
    <source>
        <dbReference type="Google" id="ProtNLM"/>
    </source>
</evidence>
<reference evidence="2 3" key="1">
    <citation type="submission" date="2023-08" db="EMBL/GenBank/DDBJ databases">
        <authorList>
            <person name="Folkvardsen B D."/>
            <person name="Norman A."/>
        </authorList>
    </citation>
    <scope>NUCLEOTIDE SEQUENCE [LARGE SCALE GENOMIC DNA]</scope>
    <source>
        <strain evidence="2 3">Mu0050</strain>
    </source>
</reference>
<organism evidence="2 3">
    <name type="scientific">[Mycobacterium] wendilense</name>
    <dbReference type="NCBI Taxonomy" id="3064284"/>
    <lineage>
        <taxon>Bacteria</taxon>
        <taxon>Bacillati</taxon>
        <taxon>Actinomycetota</taxon>
        <taxon>Actinomycetes</taxon>
        <taxon>Mycobacteriales</taxon>
        <taxon>Mycobacteriaceae</taxon>
        <taxon>Mycolicibacter</taxon>
    </lineage>
</organism>
<protein>
    <recommendedName>
        <fullName evidence="4">VWA domain-containing protein</fullName>
    </recommendedName>
</protein>
<sequence length="321" mass="33626">MWWGVVIAGMALLAGCIGAAMLSPDRAGRRELRPLAHVDRLTRLPEYVRALRRRMLSVIVVIFLLAVGFTAALWTTARPAGLPNIASASAAGQPEDIMVCVGESAATPAVAQTLEYFAQRVGGFGTTRVGLTSANVRVVPLTRDHQHAAARFTAYAHSADPGAAPAAFVAPVRYADYAATVEDVLALCLTGFPEFDEPAGQRRSLVYVGPGTLGENRGTPSLFSAEQVRELATTAGIQVNVVYTGPPSAELDALARDTGGQTASAGSEVATQLAAIRNHPPEPAAVDDVGATVGVETPDVPLLMALLAVLALAWWPVVRRS</sequence>
<dbReference type="RefSeq" id="WP_316517505.1">
    <property type="nucleotide sequence ID" value="NZ_OY726395.1"/>
</dbReference>